<name>A0ABX6JTX0_9MICO</name>
<organism evidence="1 2">
    <name type="scientific">Leucobacter coleopterorum</name>
    <dbReference type="NCBI Taxonomy" id="2714933"/>
    <lineage>
        <taxon>Bacteria</taxon>
        <taxon>Bacillati</taxon>
        <taxon>Actinomycetota</taxon>
        <taxon>Actinomycetes</taxon>
        <taxon>Micrococcales</taxon>
        <taxon>Microbacteriaceae</taxon>
        <taxon>Leucobacter</taxon>
    </lineage>
</organism>
<sequence length="80" mass="8586">MTSQRLAAVLSEFDFLGKDEMHIGSSGTKGILATPAITVIGMTVGYFAACWQAGAAVCQVMNAYGRVAHDRLEEHKQTLL</sequence>
<keyword evidence="2" id="KW-1185">Reference proteome</keyword>
<reference evidence="1 2" key="1">
    <citation type="submission" date="2020-03" db="EMBL/GenBank/DDBJ databases">
        <title>Leucobacter sp. nov., isolated from beetles.</title>
        <authorList>
            <person name="Hyun D.-W."/>
            <person name="Bae J.-W."/>
        </authorList>
    </citation>
    <scope>NUCLEOTIDE SEQUENCE [LARGE SCALE GENOMIC DNA]</scope>
    <source>
        <strain evidence="1 2">HDW9A</strain>
    </source>
</reference>
<evidence type="ECO:0000313" key="2">
    <source>
        <dbReference type="Proteomes" id="UP000503441"/>
    </source>
</evidence>
<protein>
    <submittedName>
        <fullName evidence="1">Uncharacterized protein</fullName>
    </submittedName>
</protein>
<dbReference type="Proteomes" id="UP000503441">
    <property type="component" value="Chromosome"/>
</dbReference>
<evidence type="ECO:0000313" key="1">
    <source>
        <dbReference type="EMBL" id="QIM17725.1"/>
    </source>
</evidence>
<accession>A0ABX6JTX0</accession>
<gene>
    <name evidence="1" type="ORF">G7066_01615</name>
</gene>
<dbReference type="EMBL" id="CP049933">
    <property type="protein sequence ID" value="QIM17725.1"/>
    <property type="molecule type" value="Genomic_DNA"/>
</dbReference>
<proteinExistence type="predicted"/>
<dbReference type="RefSeq" id="WP_166328534.1">
    <property type="nucleotide sequence ID" value="NZ_CP049933.1"/>
</dbReference>